<sequence length="322" mass="37809">MERQPVFCIQKFFAAYIYAMDRIIYFYTARGQSYAEEGQFLTKPCQVYRLQQKDYLLIRAGLDRGLVKRWEAEETLLRQREEAFIERPWYQRLFQMPGEKKRRKAIEKRRRYWEAQLGLVLEMLGSAGEELSLEDCCFSCEEALEHLLKPRQSQASVPGEIWSRLWRVPVFDGFRELQWVEHMMQYAGNPHFLILGYDPVLPVLLGRYACKMKSLKWILPKACCREPLQDFLEDIYEEYGLAAAVQVLEPGQNLKRAGVACREPSSILDFSGEVQIPTGQIAKGSIWLDMDAQEEKCRRMESRNLGIRYVSLKKEWKQPVLP</sequence>
<name>A0A9D1UAB7_9FIRM</name>
<dbReference type="AlphaFoldDB" id="A0A9D1UAB7"/>
<reference evidence="1" key="2">
    <citation type="submission" date="2021-04" db="EMBL/GenBank/DDBJ databases">
        <authorList>
            <person name="Gilroy R."/>
        </authorList>
    </citation>
    <scope>NUCLEOTIDE SEQUENCE</scope>
    <source>
        <strain evidence="1">CHK195-6426</strain>
    </source>
</reference>
<evidence type="ECO:0000313" key="1">
    <source>
        <dbReference type="EMBL" id="HIW80534.1"/>
    </source>
</evidence>
<proteinExistence type="predicted"/>
<accession>A0A9D1UAB7</accession>
<organism evidence="1 2">
    <name type="scientific">Candidatus Acetatifactor stercoripullorum</name>
    <dbReference type="NCBI Taxonomy" id="2838414"/>
    <lineage>
        <taxon>Bacteria</taxon>
        <taxon>Bacillati</taxon>
        <taxon>Bacillota</taxon>
        <taxon>Clostridia</taxon>
        <taxon>Lachnospirales</taxon>
        <taxon>Lachnospiraceae</taxon>
        <taxon>Acetatifactor</taxon>
    </lineage>
</organism>
<protein>
    <submittedName>
        <fullName evidence="1">Uncharacterized protein</fullName>
    </submittedName>
</protein>
<reference evidence="1" key="1">
    <citation type="journal article" date="2021" name="PeerJ">
        <title>Extensive microbial diversity within the chicken gut microbiome revealed by metagenomics and culture.</title>
        <authorList>
            <person name="Gilroy R."/>
            <person name="Ravi A."/>
            <person name="Getino M."/>
            <person name="Pursley I."/>
            <person name="Horton D.L."/>
            <person name="Alikhan N.F."/>
            <person name="Baker D."/>
            <person name="Gharbi K."/>
            <person name="Hall N."/>
            <person name="Watson M."/>
            <person name="Adriaenssens E.M."/>
            <person name="Foster-Nyarko E."/>
            <person name="Jarju S."/>
            <person name="Secka A."/>
            <person name="Antonio M."/>
            <person name="Oren A."/>
            <person name="Chaudhuri R.R."/>
            <person name="La Ragione R."/>
            <person name="Hildebrand F."/>
            <person name="Pallen M.J."/>
        </authorList>
    </citation>
    <scope>NUCLEOTIDE SEQUENCE</scope>
    <source>
        <strain evidence="1">CHK195-6426</strain>
    </source>
</reference>
<gene>
    <name evidence="1" type="ORF">H9742_03245</name>
</gene>
<dbReference type="Proteomes" id="UP000824265">
    <property type="component" value="Unassembled WGS sequence"/>
</dbReference>
<dbReference type="EMBL" id="DXGH01000017">
    <property type="protein sequence ID" value="HIW80534.1"/>
    <property type="molecule type" value="Genomic_DNA"/>
</dbReference>
<evidence type="ECO:0000313" key="2">
    <source>
        <dbReference type="Proteomes" id="UP000824265"/>
    </source>
</evidence>
<comment type="caution">
    <text evidence="1">The sequence shown here is derived from an EMBL/GenBank/DDBJ whole genome shotgun (WGS) entry which is preliminary data.</text>
</comment>